<evidence type="ECO:0000259" key="1">
    <source>
        <dbReference type="Pfam" id="PF20169"/>
    </source>
</evidence>
<name>A0A383B6F2_9ZZZZ</name>
<feature type="non-terminal residue" evidence="2">
    <location>
        <position position="1"/>
    </location>
</feature>
<feature type="domain" description="DUF6537" evidence="1">
    <location>
        <begin position="23"/>
        <end position="224"/>
    </location>
</feature>
<gene>
    <name evidence="2" type="ORF">METZ01_LOCUS468305</name>
</gene>
<dbReference type="Pfam" id="PF20169">
    <property type="entry name" value="DUF6537"/>
    <property type="match status" value="1"/>
</dbReference>
<evidence type="ECO:0000313" key="2">
    <source>
        <dbReference type="EMBL" id="SVE15451.1"/>
    </source>
</evidence>
<dbReference type="AlphaFoldDB" id="A0A383B6F2"/>
<reference evidence="2" key="1">
    <citation type="submission" date="2018-05" db="EMBL/GenBank/DDBJ databases">
        <authorList>
            <person name="Lanie J.A."/>
            <person name="Ng W.-L."/>
            <person name="Kazmierczak K.M."/>
            <person name="Andrzejewski T.M."/>
            <person name="Davidsen T.M."/>
            <person name="Wayne K.J."/>
            <person name="Tettelin H."/>
            <person name="Glass J.I."/>
            <person name="Rusch D."/>
            <person name="Podicherti R."/>
            <person name="Tsui H.-C.T."/>
            <person name="Winkler M.E."/>
        </authorList>
    </citation>
    <scope>NUCLEOTIDE SEQUENCE</scope>
</reference>
<dbReference type="EMBL" id="UINC01197790">
    <property type="protein sequence ID" value="SVE15451.1"/>
    <property type="molecule type" value="Genomic_DNA"/>
</dbReference>
<organism evidence="2">
    <name type="scientific">marine metagenome</name>
    <dbReference type="NCBI Taxonomy" id="408172"/>
    <lineage>
        <taxon>unclassified sequences</taxon>
        <taxon>metagenomes</taxon>
        <taxon>ecological metagenomes</taxon>
    </lineage>
</organism>
<accession>A0A383B6F2</accession>
<proteinExistence type="predicted"/>
<protein>
    <recommendedName>
        <fullName evidence="1">DUF6537 domain-containing protein</fullName>
    </recommendedName>
</protein>
<sequence>PQRPFKPAPNSFSDQVSTYPESLQQIIGHGIFKLIDYQDQGYAELYLERLNTILELDNGVSYRLTEEVAKRLAIWMTFEDVMRVAQLKTRTGRLSRIRDELGVDKETPLRLTDYFKPGRDEFIGILPPYLSWIIPDWKKLERGKGLALHIPTGSAVGFGLLKTLASLKFLRRKSRQYGEEQENMAKWLNAIKEAVKIDYDLACRTAQLSILARGYGNVRRNGQEILTDLFMNWNNNLALDPDKISAE</sequence>
<dbReference type="InterPro" id="IPR046667">
    <property type="entry name" value="DUF6537"/>
</dbReference>
<feature type="non-terminal residue" evidence="2">
    <location>
        <position position="247"/>
    </location>
</feature>